<evidence type="ECO:0000313" key="3">
    <source>
        <dbReference type="Proteomes" id="UP000008808"/>
    </source>
</evidence>
<sequence length="203" mass="22731">MAQYQAIAATSAALKALIEERYPRAEFGGTLNVDSRHVADLEEDQTDDGFAIVLWRVTINKELRARAPRTDVFGNRFKPSLPLDLHFLVIPFARSVERQHRMLGWVMRMFADVGHISAAQLNAYLAEDDIFPATEDVELVADPLPLADHLTVWERLKNFPAYASYQLRMVLIDSTVSMTENPPVVEREFEYGAITPPAGGSAS</sequence>
<dbReference type="InterPro" id="IPR025351">
    <property type="entry name" value="Pvc16_N"/>
</dbReference>
<protein>
    <recommendedName>
        <fullName evidence="1">Pvc16 N-terminal domain-containing protein</fullName>
    </recommendedName>
</protein>
<dbReference type="HOGENOM" id="CLU_116582_1_0_5"/>
<gene>
    <name evidence="2" type="ordered locus">ELI_09275</name>
</gene>
<dbReference type="AlphaFoldDB" id="Q2N8P4"/>
<organism evidence="2 3">
    <name type="scientific">Erythrobacter litoralis (strain HTCC2594)</name>
    <dbReference type="NCBI Taxonomy" id="314225"/>
    <lineage>
        <taxon>Bacteria</taxon>
        <taxon>Pseudomonadati</taxon>
        <taxon>Pseudomonadota</taxon>
        <taxon>Alphaproteobacteria</taxon>
        <taxon>Sphingomonadales</taxon>
        <taxon>Erythrobacteraceae</taxon>
        <taxon>Erythrobacter/Porphyrobacter group</taxon>
        <taxon>Erythrobacter</taxon>
    </lineage>
</organism>
<dbReference type="EMBL" id="CP000157">
    <property type="protein sequence ID" value="ABC63947.1"/>
    <property type="molecule type" value="Genomic_DNA"/>
</dbReference>
<dbReference type="OrthoDB" id="527247at2"/>
<dbReference type="Pfam" id="PF14065">
    <property type="entry name" value="Pvc16_N"/>
    <property type="match status" value="1"/>
</dbReference>
<dbReference type="eggNOG" id="ENOG50338ZX">
    <property type="taxonomic scope" value="Bacteria"/>
</dbReference>
<evidence type="ECO:0000259" key="1">
    <source>
        <dbReference type="Pfam" id="PF14065"/>
    </source>
</evidence>
<dbReference type="Proteomes" id="UP000008808">
    <property type="component" value="Chromosome"/>
</dbReference>
<dbReference type="STRING" id="314225.ELI_09275"/>
<dbReference type="KEGG" id="eli:ELI_09275"/>
<accession>Q2N8P4</accession>
<reference evidence="3" key="1">
    <citation type="journal article" date="2009" name="J. Bacteriol.">
        <title>Complete genome sequence of Erythrobacter litoralis HTCC2594.</title>
        <authorList>
            <person name="Oh H.M."/>
            <person name="Giovannoni S.J."/>
            <person name="Ferriera S."/>
            <person name="Johnson J."/>
            <person name="Cho J.C."/>
        </authorList>
    </citation>
    <scope>NUCLEOTIDE SEQUENCE [LARGE SCALE GENOMIC DNA]</scope>
    <source>
        <strain evidence="3">HTCC2594</strain>
    </source>
</reference>
<proteinExistence type="predicted"/>
<keyword evidence="3" id="KW-1185">Reference proteome</keyword>
<dbReference type="RefSeq" id="WP_011414775.1">
    <property type="nucleotide sequence ID" value="NC_007722.1"/>
</dbReference>
<evidence type="ECO:0000313" key="2">
    <source>
        <dbReference type="EMBL" id="ABC63947.1"/>
    </source>
</evidence>
<name>Q2N8P4_ERYLH</name>
<feature type="domain" description="Pvc16 N-terminal" evidence="1">
    <location>
        <begin position="10"/>
        <end position="185"/>
    </location>
</feature>